<dbReference type="Gene3D" id="3.30.70.1060">
    <property type="entry name" value="Dimeric alpha+beta barrel"/>
    <property type="match status" value="1"/>
</dbReference>
<protein>
    <recommendedName>
        <fullName evidence="2">YCII-related domain-containing protein</fullName>
    </recommendedName>
</protein>
<accession>A0A8J3VML2</accession>
<dbReference type="Proteomes" id="UP000612899">
    <property type="component" value="Unassembled WGS sequence"/>
</dbReference>
<dbReference type="PANTHER" id="PTHR35174">
    <property type="entry name" value="BLL7171 PROTEIN-RELATED"/>
    <property type="match status" value="1"/>
</dbReference>
<sequence>MKYVMMICDDESTWENLSDTDRKSGYDEIWAHIQKWESRGRYVDGGAELQSRATARTARVNGSGEIVVTDGPYTELKELIGGFMMIEADSIDDAMETASEWPGIKYGAVVEVRPIVTQEMRDAA</sequence>
<name>A0A8J3VML2_9ACTN</name>
<evidence type="ECO:0000313" key="3">
    <source>
        <dbReference type="EMBL" id="GIH11396.1"/>
    </source>
</evidence>
<dbReference type="EMBL" id="BONY01000131">
    <property type="protein sequence ID" value="GIH11396.1"/>
    <property type="molecule type" value="Genomic_DNA"/>
</dbReference>
<dbReference type="InterPro" id="IPR011008">
    <property type="entry name" value="Dimeric_a/b-barrel"/>
</dbReference>
<dbReference type="SUPFAM" id="SSF54909">
    <property type="entry name" value="Dimeric alpha+beta barrel"/>
    <property type="match status" value="1"/>
</dbReference>
<organism evidence="3 4">
    <name type="scientific">Rhizocola hellebori</name>
    <dbReference type="NCBI Taxonomy" id="1392758"/>
    <lineage>
        <taxon>Bacteria</taxon>
        <taxon>Bacillati</taxon>
        <taxon>Actinomycetota</taxon>
        <taxon>Actinomycetes</taxon>
        <taxon>Micromonosporales</taxon>
        <taxon>Micromonosporaceae</taxon>
        <taxon>Rhizocola</taxon>
    </lineage>
</organism>
<comment type="caution">
    <text evidence="3">The sequence shown here is derived from an EMBL/GenBank/DDBJ whole genome shotgun (WGS) entry which is preliminary data.</text>
</comment>
<keyword evidence="4" id="KW-1185">Reference proteome</keyword>
<evidence type="ECO:0000259" key="2">
    <source>
        <dbReference type="Pfam" id="PF03795"/>
    </source>
</evidence>
<proteinExistence type="inferred from homology"/>
<evidence type="ECO:0000313" key="4">
    <source>
        <dbReference type="Proteomes" id="UP000612899"/>
    </source>
</evidence>
<reference evidence="3" key="1">
    <citation type="submission" date="2021-01" db="EMBL/GenBank/DDBJ databases">
        <title>Whole genome shotgun sequence of Rhizocola hellebori NBRC 109834.</title>
        <authorList>
            <person name="Komaki H."/>
            <person name="Tamura T."/>
        </authorList>
    </citation>
    <scope>NUCLEOTIDE SEQUENCE</scope>
    <source>
        <strain evidence="3">NBRC 109834</strain>
    </source>
</reference>
<dbReference type="AlphaFoldDB" id="A0A8J3VML2"/>
<evidence type="ECO:0000256" key="1">
    <source>
        <dbReference type="ARBA" id="ARBA00007689"/>
    </source>
</evidence>
<comment type="similarity">
    <text evidence="1">Belongs to the YciI family.</text>
</comment>
<feature type="domain" description="YCII-related" evidence="2">
    <location>
        <begin position="1"/>
        <end position="115"/>
    </location>
</feature>
<dbReference type="RefSeq" id="WP_203915117.1">
    <property type="nucleotide sequence ID" value="NZ_BONY01000131.1"/>
</dbReference>
<dbReference type="PANTHER" id="PTHR35174:SF3">
    <property type="entry name" value="BLL7171 PROTEIN"/>
    <property type="match status" value="1"/>
</dbReference>
<dbReference type="InterPro" id="IPR005545">
    <property type="entry name" value="YCII"/>
</dbReference>
<gene>
    <name evidence="3" type="ORF">Rhe02_94630</name>
</gene>
<dbReference type="Pfam" id="PF03795">
    <property type="entry name" value="YCII"/>
    <property type="match status" value="1"/>
</dbReference>